<evidence type="ECO:0000313" key="2">
    <source>
        <dbReference type="EMBL" id="MFC3002297.1"/>
    </source>
</evidence>
<comment type="caution">
    <text evidence="2">The sequence shown here is derived from an EMBL/GenBank/DDBJ whole genome shotgun (WGS) entry which is preliminary data.</text>
</comment>
<evidence type="ECO:0000313" key="3">
    <source>
        <dbReference type="Proteomes" id="UP001595420"/>
    </source>
</evidence>
<sequence>MADPFLITGPAVISFSGGRTSAYMLRRILQAHGGTLPDDVVVAFANTGREMPGTLDFVAEFAARWNVRIRWIEWRRDAATGKRWAEEVSHNSASRRGEPFRALLEAKGFLLPHPGMRYCTEELKVLTLKRFLKDALGWKQWVNVVGLRHDEPERVAARVASNARGGSPWQSVMPLDAAGITEEEVLAFWRLQPFQLRVPKWAGNCGGCFQKRIHQVARMFEEEPEHMEQWLEDEASSKARGFSGRYRGDRPSLAEIASLVSRQARLPLDPGPTLSACGVECG</sequence>
<dbReference type="Proteomes" id="UP001595420">
    <property type="component" value="Unassembled WGS sequence"/>
</dbReference>
<evidence type="ECO:0000259" key="1">
    <source>
        <dbReference type="Pfam" id="PF01507"/>
    </source>
</evidence>
<protein>
    <submittedName>
        <fullName evidence="2">Phosphoadenosine phosphosulfate reductase family protein</fullName>
    </submittedName>
</protein>
<dbReference type="RefSeq" id="WP_216838379.1">
    <property type="nucleotide sequence ID" value="NZ_JAFNJS010000006.1"/>
</dbReference>
<dbReference type="InterPro" id="IPR002500">
    <property type="entry name" value="PAPS_reduct_dom"/>
</dbReference>
<reference evidence="3" key="1">
    <citation type="journal article" date="2019" name="Int. J. Syst. Evol. Microbiol.">
        <title>The Global Catalogue of Microorganisms (GCM) 10K type strain sequencing project: providing services to taxonomists for standard genome sequencing and annotation.</title>
        <authorList>
            <consortium name="The Broad Institute Genomics Platform"/>
            <consortium name="The Broad Institute Genome Sequencing Center for Infectious Disease"/>
            <person name="Wu L."/>
            <person name="Ma J."/>
        </authorList>
    </citation>
    <scope>NUCLEOTIDE SEQUENCE [LARGE SCALE GENOMIC DNA]</scope>
    <source>
        <strain evidence="3">CGMCC 1.16855</strain>
    </source>
</reference>
<proteinExistence type="predicted"/>
<dbReference type="EMBL" id="JBHRSB010000006">
    <property type="protein sequence ID" value="MFC3002297.1"/>
    <property type="molecule type" value="Genomic_DNA"/>
</dbReference>
<keyword evidence="3" id="KW-1185">Reference proteome</keyword>
<accession>A0ABV7BXE7</accession>
<feature type="domain" description="Phosphoadenosine phosphosulphate reductase" evidence="1">
    <location>
        <begin position="11"/>
        <end position="175"/>
    </location>
</feature>
<gene>
    <name evidence="2" type="ORF">ACFOD3_20530</name>
</gene>
<dbReference type="Pfam" id="PF01507">
    <property type="entry name" value="PAPS_reduct"/>
    <property type="match status" value="1"/>
</dbReference>
<name>A0ABV7BXE7_9PROT</name>
<organism evidence="2 3">
    <name type="scientific">Falsiroseomonas tokyonensis</name>
    <dbReference type="NCBI Taxonomy" id="430521"/>
    <lineage>
        <taxon>Bacteria</taxon>
        <taxon>Pseudomonadati</taxon>
        <taxon>Pseudomonadota</taxon>
        <taxon>Alphaproteobacteria</taxon>
        <taxon>Acetobacterales</taxon>
        <taxon>Roseomonadaceae</taxon>
        <taxon>Falsiroseomonas</taxon>
    </lineage>
</organism>